<dbReference type="RefSeq" id="WP_186836778.1">
    <property type="nucleotide sequence ID" value="NZ_JACOPD010000005.1"/>
</dbReference>
<keyword evidence="1" id="KW-0472">Membrane</keyword>
<accession>A0ABR7G030</accession>
<comment type="caution">
    <text evidence="2">The sequence shown here is derived from an EMBL/GenBank/DDBJ whole genome shotgun (WGS) entry which is preliminary data.</text>
</comment>
<evidence type="ECO:0000313" key="2">
    <source>
        <dbReference type="EMBL" id="MBC5680803.1"/>
    </source>
</evidence>
<keyword evidence="1" id="KW-0812">Transmembrane</keyword>
<keyword evidence="3" id="KW-1185">Reference proteome</keyword>
<feature type="transmembrane region" description="Helical" evidence="1">
    <location>
        <begin position="36"/>
        <end position="56"/>
    </location>
</feature>
<dbReference type="Proteomes" id="UP000628463">
    <property type="component" value="Unassembled WGS sequence"/>
</dbReference>
<organism evidence="2 3">
    <name type="scientific">Lachnospira hominis</name>
    <name type="common">ex Liu et al. 2021</name>
    <dbReference type="NCBI Taxonomy" id="2763051"/>
    <lineage>
        <taxon>Bacteria</taxon>
        <taxon>Bacillati</taxon>
        <taxon>Bacillota</taxon>
        <taxon>Clostridia</taxon>
        <taxon>Lachnospirales</taxon>
        <taxon>Lachnospiraceae</taxon>
        <taxon>Lachnospira</taxon>
    </lineage>
</organism>
<protein>
    <submittedName>
        <fullName evidence="2">Uncharacterized protein</fullName>
    </submittedName>
</protein>
<proteinExistence type="predicted"/>
<name>A0ABR7G030_9FIRM</name>
<sequence length="69" mass="7684">MKMTKEHIDTINELLAEHGEALTAFYDEGIRYGMKWGVVFTAIGVGIGASINYVSYKIKNAKSDKEIES</sequence>
<evidence type="ECO:0000256" key="1">
    <source>
        <dbReference type="SAM" id="Phobius"/>
    </source>
</evidence>
<dbReference type="EMBL" id="JACOPD010000005">
    <property type="protein sequence ID" value="MBC5680803.1"/>
    <property type="molecule type" value="Genomic_DNA"/>
</dbReference>
<keyword evidence="1" id="KW-1133">Transmembrane helix</keyword>
<reference evidence="2 3" key="1">
    <citation type="submission" date="2020-08" db="EMBL/GenBank/DDBJ databases">
        <title>Genome public.</title>
        <authorList>
            <person name="Liu C."/>
            <person name="Sun Q."/>
        </authorList>
    </citation>
    <scope>NUCLEOTIDE SEQUENCE [LARGE SCALE GENOMIC DNA]</scope>
    <source>
        <strain evidence="2 3">NSJ-43</strain>
    </source>
</reference>
<evidence type="ECO:0000313" key="3">
    <source>
        <dbReference type="Proteomes" id="UP000628463"/>
    </source>
</evidence>
<gene>
    <name evidence="2" type="ORF">H8S01_07510</name>
</gene>